<protein>
    <recommendedName>
        <fullName evidence="2">SAC domain-containing protein</fullName>
    </recommendedName>
</protein>
<evidence type="ECO:0000313" key="4">
    <source>
        <dbReference type="Proteomes" id="UP000033483"/>
    </source>
</evidence>
<dbReference type="GO" id="GO:0043812">
    <property type="term" value="F:phosphatidylinositol-4-phosphate phosphatase activity"/>
    <property type="evidence" value="ECO:0007669"/>
    <property type="project" value="EnsemblFungi"/>
</dbReference>
<name>A0A0F4ZEC2_9PEZI</name>
<dbReference type="InterPro" id="IPR002013">
    <property type="entry name" value="SAC_dom"/>
</dbReference>
<dbReference type="GO" id="GO:0004438">
    <property type="term" value="F:phosphatidylinositol-3-phosphate phosphatase activity"/>
    <property type="evidence" value="ECO:0007669"/>
    <property type="project" value="EnsemblFungi"/>
</dbReference>
<organism evidence="3 4">
    <name type="scientific">Thielaviopsis punctulata</name>
    <dbReference type="NCBI Taxonomy" id="72032"/>
    <lineage>
        <taxon>Eukaryota</taxon>
        <taxon>Fungi</taxon>
        <taxon>Dikarya</taxon>
        <taxon>Ascomycota</taxon>
        <taxon>Pezizomycotina</taxon>
        <taxon>Sordariomycetes</taxon>
        <taxon>Hypocreomycetidae</taxon>
        <taxon>Microascales</taxon>
        <taxon>Ceratocystidaceae</taxon>
        <taxon>Thielaviopsis</taxon>
    </lineage>
</organism>
<dbReference type="GO" id="GO:0046856">
    <property type="term" value="P:phosphatidylinositol dephosphorylation"/>
    <property type="evidence" value="ECO:0007669"/>
    <property type="project" value="EnsemblFungi"/>
</dbReference>
<dbReference type="GO" id="GO:0000139">
    <property type="term" value="C:Golgi membrane"/>
    <property type="evidence" value="ECO:0007669"/>
    <property type="project" value="EnsemblFungi"/>
</dbReference>
<sequence length="687" mass="77564">MGHLNGPALPYRDINVQISEHSYVFSSPSSPDDQSLVIDRPTGDIRLQQPGTGSLGRATQVMSIAGILGMIQLRLDKYIIFINKAKPVGRLKGHMVYKIVSTQIMPMRKRQIRDPDEDTFLNILQTFLASGAMYFSYSLDLTNSLQRQAQADNSFPMWMRADDRFFWNRFVSSDLINYRSFGGSGAVGQQPGVDPFILPVIYGMLEIRPTTLKSTPVTLVLISRRSRHRGGTRFFTRGLDEHGNPANYNETEQIVVLNDGNSSMGGFSGSSDMQTGSQSTQEMQTMSYVQIRGSVPAHWCEVNDLKYTPKIQLSRSLDAAVPAAQAHLTQQIKIYGDTYLINLINQKGREKQVKDWFEQMVSLVKSSQPQVFERLHYVYFDFHHETKGMNMARAYNLVERMQEELQKQAYFRASDRNGSLRSGPEVHQVQNSVMRTNCMDCLDRTNVVQSMFARYMLNRMFVENGLLSPGQTFTEVDPVFEELFRNIWGDNADVVSSTYSGTGAMKTDVTRTGTRTKMGALQDGRIGVTRYFLNNFMDGPRQDAFDLFQGTYLPGSANIGSQLVFADRRPVLIQAVPYLLGFSMAMIFIAYVSGPGSGMLPLRFFSIVWVVVAAWCAFFIKSHGKLYVNWPKLNPQQYAVDGFNEHLSKAGKDPLLGPYLKQHMVRHERGVSMAPYLSAEEGKKRIE</sequence>
<dbReference type="PANTHER" id="PTHR45662:SF2">
    <property type="entry name" value="PHOSPHATIDYLINOSITOL-3-PHOSPHATASE SAC1"/>
    <property type="match status" value="1"/>
</dbReference>
<dbReference type="AlphaFoldDB" id="A0A0F4ZEC2"/>
<dbReference type="PANTHER" id="PTHR45662">
    <property type="entry name" value="PHOSPHATIDYLINOSITIDE PHOSPHATASE SAC1"/>
    <property type="match status" value="1"/>
</dbReference>
<dbReference type="GO" id="GO:0052629">
    <property type="term" value="F:phosphatidylinositol-3,5-bisphosphate 3-phosphatase activity"/>
    <property type="evidence" value="ECO:0007669"/>
    <property type="project" value="EnsemblFungi"/>
</dbReference>
<feature type="transmembrane region" description="Helical" evidence="1">
    <location>
        <begin position="600"/>
        <end position="620"/>
    </location>
</feature>
<dbReference type="Pfam" id="PF02383">
    <property type="entry name" value="Syja_N"/>
    <property type="match status" value="1"/>
</dbReference>
<reference evidence="3 4" key="1">
    <citation type="submission" date="2015-03" db="EMBL/GenBank/DDBJ databases">
        <authorList>
            <person name="Radwan O."/>
            <person name="Al-Naeli F.A."/>
            <person name="Rendon G.A."/>
            <person name="Fields C."/>
        </authorList>
    </citation>
    <scope>NUCLEOTIDE SEQUENCE [LARGE SCALE GENOMIC DNA]</scope>
    <source>
        <strain evidence="3">CR-DP1</strain>
    </source>
</reference>
<gene>
    <name evidence="3" type="ORF">TD95_002428</name>
</gene>
<feature type="domain" description="SAC" evidence="2">
    <location>
        <begin position="124"/>
        <end position="501"/>
    </location>
</feature>
<dbReference type="Proteomes" id="UP000033483">
    <property type="component" value="Unassembled WGS sequence"/>
</dbReference>
<dbReference type="PROSITE" id="PS50275">
    <property type="entry name" value="SAC"/>
    <property type="match status" value="1"/>
</dbReference>
<dbReference type="GO" id="GO:0017059">
    <property type="term" value="C:serine palmitoyltransferase complex"/>
    <property type="evidence" value="ECO:0007669"/>
    <property type="project" value="EnsemblFungi"/>
</dbReference>
<dbReference type="GO" id="GO:0061909">
    <property type="term" value="P:autophagosome-lysosome fusion"/>
    <property type="evidence" value="ECO:0007669"/>
    <property type="project" value="EnsemblFungi"/>
</dbReference>
<dbReference type="GO" id="GO:0005789">
    <property type="term" value="C:endoplasmic reticulum membrane"/>
    <property type="evidence" value="ECO:0007669"/>
    <property type="project" value="EnsemblFungi"/>
</dbReference>
<dbReference type="GO" id="GO:0005797">
    <property type="term" value="C:Golgi medial cisterna"/>
    <property type="evidence" value="ECO:0007669"/>
    <property type="project" value="EnsemblFungi"/>
</dbReference>
<evidence type="ECO:0000313" key="3">
    <source>
        <dbReference type="EMBL" id="KKA28243.1"/>
    </source>
</evidence>
<evidence type="ECO:0000259" key="2">
    <source>
        <dbReference type="PROSITE" id="PS50275"/>
    </source>
</evidence>
<keyword evidence="1" id="KW-0472">Membrane</keyword>
<proteinExistence type="predicted"/>
<keyword evidence="1" id="KW-1133">Transmembrane helix</keyword>
<evidence type="ECO:0000256" key="1">
    <source>
        <dbReference type="SAM" id="Phobius"/>
    </source>
</evidence>
<keyword evidence="4" id="KW-1185">Reference proteome</keyword>
<accession>A0A0F4ZEC2</accession>
<dbReference type="EMBL" id="LAEV01001376">
    <property type="protein sequence ID" value="KKA28243.1"/>
    <property type="molecule type" value="Genomic_DNA"/>
</dbReference>
<feature type="transmembrane region" description="Helical" evidence="1">
    <location>
        <begin position="571"/>
        <end position="594"/>
    </location>
</feature>
<dbReference type="OrthoDB" id="405996at2759"/>
<dbReference type="GO" id="GO:0072517">
    <property type="term" value="C:host cell viral assembly compartment"/>
    <property type="evidence" value="ECO:0007669"/>
    <property type="project" value="EnsemblFungi"/>
</dbReference>
<comment type="caution">
    <text evidence="3">The sequence shown here is derived from an EMBL/GenBank/DDBJ whole genome shotgun (WGS) entry which is preliminary data.</text>
</comment>
<dbReference type="GO" id="GO:0032541">
    <property type="term" value="C:cortical endoplasmic reticulum"/>
    <property type="evidence" value="ECO:0007669"/>
    <property type="project" value="EnsemblFungi"/>
</dbReference>
<keyword evidence="1" id="KW-0812">Transmembrane</keyword>